<proteinExistence type="predicted"/>
<dbReference type="EMBL" id="SORL01000008">
    <property type="protein sequence ID" value="TDY62690.1"/>
    <property type="molecule type" value="Genomic_DNA"/>
</dbReference>
<comment type="caution">
    <text evidence="1">The sequence shown here is derived from an EMBL/GenBank/DDBJ whole genome shotgun (WGS) entry which is preliminary data.</text>
</comment>
<evidence type="ECO:0008006" key="3">
    <source>
        <dbReference type="Google" id="ProtNLM"/>
    </source>
</evidence>
<name>A0A4R8MAP5_9FLAO</name>
<dbReference type="Proteomes" id="UP000294824">
    <property type="component" value="Unassembled WGS sequence"/>
</dbReference>
<evidence type="ECO:0000313" key="2">
    <source>
        <dbReference type="Proteomes" id="UP000294824"/>
    </source>
</evidence>
<organism evidence="1 2">
    <name type="scientific">Algibacter lectus</name>
    <dbReference type="NCBI Taxonomy" id="221126"/>
    <lineage>
        <taxon>Bacteria</taxon>
        <taxon>Pseudomonadati</taxon>
        <taxon>Bacteroidota</taxon>
        <taxon>Flavobacteriia</taxon>
        <taxon>Flavobacteriales</taxon>
        <taxon>Flavobacteriaceae</taxon>
        <taxon>Algibacter</taxon>
    </lineage>
</organism>
<gene>
    <name evidence="1" type="ORF">DFQ06_2539</name>
</gene>
<reference evidence="1 2" key="1">
    <citation type="submission" date="2019-03" db="EMBL/GenBank/DDBJ databases">
        <title>Genomic Encyclopedia of Type Strains, Phase III (KMG-III): the genomes of soil and plant-associated and newly described type strains.</title>
        <authorList>
            <person name="Whitman W."/>
        </authorList>
    </citation>
    <scope>NUCLEOTIDE SEQUENCE [LARGE SCALE GENOMIC DNA]</scope>
    <source>
        <strain evidence="1 2">CECT 8301</strain>
    </source>
</reference>
<sequence>MSKFIFYIFLIGLFLSLVSCGISGIEAKRGLIAYLKMHHKDKYEVLTFKRDFNAASMNPDLFWVELKLKENPDIVINFDWNAKNKALYIASHNRHDLSIESLTRYQQQEIVLREEMHETLDADVVDMEVNVFNHTISITLDKEPTQRDFEAFSRKIRYVLQDYPNTWTQEAHVDFKLKNEKKGFYELIVKPNTYNDSNLTYRYYSNAIVTNNAGSKKAEHIDRVIKQEFAKPDSPIYLNRIWVNQSKLNSFYIAFEKHEPLKEAEGNRHITEAVGVYMVKMNYPNLDMKTLKYYDYKTTPRDGIFYSLMDQLPEDYQFLIEHP</sequence>
<keyword evidence="2" id="KW-1185">Reference proteome</keyword>
<dbReference type="PROSITE" id="PS51257">
    <property type="entry name" value="PROKAR_LIPOPROTEIN"/>
    <property type="match status" value="1"/>
</dbReference>
<accession>A0A4R8MAP5</accession>
<protein>
    <recommendedName>
        <fullName evidence="3">Lipoprotein</fullName>
    </recommendedName>
</protein>
<evidence type="ECO:0000313" key="1">
    <source>
        <dbReference type="EMBL" id="TDY62690.1"/>
    </source>
</evidence>
<dbReference type="RefSeq" id="WP_133967917.1">
    <property type="nucleotide sequence ID" value="NZ_SORL01000008.1"/>
</dbReference>
<dbReference type="AlphaFoldDB" id="A0A4R8MAP5"/>